<dbReference type="PANTHER" id="PTHR39456">
    <property type="entry name" value="METAL-DEPENDENT HYDROLASE"/>
    <property type="match status" value="1"/>
</dbReference>
<dbReference type="EMBL" id="LFYT02000002">
    <property type="protein sequence ID" value="PVE44311.1"/>
    <property type="molecule type" value="Genomic_DNA"/>
</dbReference>
<reference evidence="1" key="1">
    <citation type="submission" date="2017-04" db="EMBL/GenBank/DDBJ databases">
        <title>Unexpected and diverse lifestyles within the genus Limnohabitans.</title>
        <authorList>
            <person name="Kasalicky V."/>
            <person name="Mehrshad M."/>
            <person name="Andrei S.-A."/>
            <person name="Salcher M."/>
            <person name="Kratochvilova H."/>
            <person name="Simek K."/>
            <person name="Ghai R."/>
        </authorList>
    </citation>
    <scope>NUCLEOTIDE SEQUENCE [LARGE SCALE GENOMIC DNA]</scope>
    <source>
        <strain evidence="1">II-D5</strain>
    </source>
</reference>
<gene>
    <name evidence="1" type="ORF">H663_002365</name>
</gene>
<dbReference type="RefSeq" id="WP_053176019.1">
    <property type="nucleotide sequence ID" value="NZ_LFYT02000002.1"/>
</dbReference>
<accession>A0A2T7UI52</accession>
<protein>
    <submittedName>
        <fullName evidence="1">Metal-dependent hydrolase</fullName>
    </submittedName>
</protein>
<dbReference type="Proteomes" id="UP000037507">
    <property type="component" value="Unassembled WGS sequence"/>
</dbReference>
<dbReference type="GO" id="GO:0016787">
    <property type="term" value="F:hydrolase activity"/>
    <property type="evidence" value="ECO:0007669"/>
    <property type="project" value="UniProtKB-KW"/>
</dbReference>
<keyword evidence="1" id="KW-0378">Hydrolase</keyword>
<name>A0A2T7UI52_9BURK</name>
<dbReference type="PIRSF" id="PIRSF007580">
    <property type="entry name" value="UCP07580"/>
    <property type="match status" value="1"/>
</dbReference>
<dbReference type="PANTHER" id="PTHR39456:SF1">
    <property type="entry name" value="METAL-DEPENDENT HYDROLASE"/>
    <property type="match status" value="1"/>
</dbReference>
<dbReference type="AlphaFoldDB" id="A0A2T7UI52"/>
<dbReference type="Pfam" id="PF10118">
    <property type="entry name" value="Metal_hydrol"/>
    <property type="match status" value="1"/>
</dbReference>
<sequence>MQATHNDTQVPTDLTIRHLSVDLSRGFSRHWNAGDAFLTAYANALSMSFPVGEQSFIDAVKNGVKALPDTPENADLKSVAKGFIGQEATHRHLHGLYNAHLKKQGLVNHWGPRAERRLKKGREEFFNNSDKGYLHELAITAAFEHYTSIFGDLTLERIDQPGDWFAGAEEPLKTLWRWHSAEESEHKCVAFDIYQRLGGNHTWRMRWFWYVTVQFTTDVLRQTVNNLWHDKTLFKPSTWWSAGKFFLGRHGLVWRVAKPLWAYTRKDFHPMQVGCATLSQDWLQNHADQWRAVGATASKAA</sequence>
<proteinExistence type="predicted"/>
<dbReference type="OrthoDB" id="4760165at2"/>
<comment type="caution">
    <text evidence="1">The sequence shown here is derived from an EMBL/GenBank/DDBJ whole genome shotgun (WGS) entry which is preliminary data.</text>
</comment>
<dbReference type="InterPro" id="IPR016516">
    <property type="entry name" value="UCP07580"/>
</dbReference>
<evidence type="ECO:0000313" key="1">
    <source>
        <dbReference type="EMBL" id="PVE44311.1"/>
    </source>
</evidence>
<evidence type="ECO:0000313" key="2">
    <source>
        <dbReference type="Proteomes" id="UP000037507"/>
    </source>
</evidence>
<keyword evidence="2" id="KW-1185">Reference proteome</keyword>
<organism evidence="1 2">
    <name type="scientific">Limnohabitans planktonicus II-D5</name>
    <dbReference type="NCBI Taxonomy" id="1293045"/>
    <lineage>
        <taxon>Bacteria</taxon>
        <taxon>Pseudomonadati</taxon>
        <taxon>Pseudomonadota</taxon>
        <taxon>Betaproteobacteria</taxon>
        <taxon>Burkholderiales</taxon>
        <taxon>Comamonadaceae</taxon>
        <taxon>Limnohabitans</taxon>
    </lineage>
</organism>
<dbReference type="STRING" id="1293045.H663_18105"/>